<keyword evidence="2" id="KW-1185">Reference proteome</keyword>
<dbReference type="AlphaFoldDB" id="A0AAD6XEQ7"/>
<name>A0AAD6XEQ7_9AGAR</name>
<gene>
    <name evidence="1" type="ORF">B0H15DRAFT_806618</name>
</gene>
<proteinExistence type="predicted"/>
<evidence type="ECO:0000313" key="1">
    <source>
        <dbReference type="EMBL" id="KAJ7074887.1"/>
    </source>
</evidence>
<dbReference type="EMBL" id="JARJCN010000109">
    <property type="protein sequence ID" value="KAJ7074887.1"/>
    <property type="molecule type" value="Genomic_DNA"/>
</dbReference>
<protein>
    <submittedName>
        <fullName evidence="1">Uncharacterized protein</fullName>
    </submittedName>
</protein>
<comment type="caution">
    <text evidence="1">The sequence shown here is derived from an EMBL/GenBank/DDBJ whole genome shotgun (WGS) entry which is preliminary data.</text>
</comment>
<sequence length="104" mass="11443">MTHQVADAGAYLSTLLAVEAAHGLGCGSIAKQTSHQNEDLKPEIFMKKLGKTAGRNEETVQRPLNIRGDKTAAGLGIHEEVRKVWVGLLRWVLLWSRRPGMVDI</sequence>
<evidence type="ECO:0000313" key="2">
    <source>
        <dbReference type="Proteomes" id="UP001222325"/>
    </source>
</evidence>
<organism evidence="1 2">
    <name type="scientific">Mycena belliarum</name>
    <dbReference type="NCBI Taxonomy" id="1033014"/>
    <lineage>
        <taxon>Eukaryota</taxon>
        <taxon>Fungi</taxon>
        <taxon>Dikarya</taxon>
        <taxon>Basidiomycota</taxon>
        <taxon>Agaricomycotina</taxon>
        <taxon>Agaricomycetes</taxon>
        <taxon>Agaricomycetidae</taxon>
        <taxon>Agaricales</taxon>
        <taxon>Marasmiineae</taxon>
        <taxon>Mycenaceae</taxon>
        <taxon>Mycena</taxon>
    </lineage>
</organism>
<reference evidence="1" key="1">
    <citation type="submission" date="2023-03" db="EMBL/GenBank/DDBJ databases">
        <title>Massive genome expansion in bonnet fungi (Mycena s.s.) driven by repeated elements and novel gene families across ecological guilds.</title>
        <authorList>
            <consortium name="Lawrence Berkeley National Laboratory"/>
            <person name="Harder C.B."/>
            <person name="Miyauchi S."/>
            <person name="Viragh M."/>
            <person name="Kuo A."/>
            <person name="Thoen E."/>
            <person name="Andreopoulos B."/>
            <person name="Lu D."/>
            <person name="Skrede I."/>
            <person name="Drula E."/>
            <person name="Henrissat B."/>
            <person name="Morin E."/>
            <person name="Kohler A."/>
            <person name="Barry K."/>
            <person name="LaButti K."/>
            <person name="Morin E."/>
            <person name="Salamov A."/>
            <person name="Lipzen A."/>
            <person name="Mereny Z."/>
            <person name="Hegedus B."/>
            <person name="Baldrian P."/>
            <person name="Stursova M."/>
            <person name="Weitz H."/>
            <person name="Taylor A."/>
            <person name="Grigoriev I.V."/>
            <person name="Nagy L.G."/>
            <person name="Martin F."/>
            <person name="Kauserud H."/>
        </authorList>
    </citation>
    <scope>NUCLEOTIDE SEQUENCE</scope>
    <source>
        <strain evidence="1">CBHHK173m</strain>
    </source>
</reference>
<accession>A0AAD6XEQ7</accession>
<dbReference type="Proteomes" id="UP001222325">
    <property type="component" value="Unassembled WGS sequence"/>
</dbReference>